<keyword evidence="3" id="KW-0862">Zinc</keyword>
<dbReference type="InterPro" id="IPR011057">
    <property type="entry name" value="Mss4-like_sf"/>
</dbReference>
<dbReference type="PANTHER" id="PTHR33337">
    <property type="entry name" value="GFA DOMAIN-CONTAINING PROTEIN"/>
    <property type="match status" value="1"/>
</dbReference>
<gene>
    <name evidence="7" type="ORF">B0T17DRAFT_519340</name>
</gene>
<protein>
    <submittedName>
        <fullName evidence="7">Mss4-like protein</fullName>
    </submittedName>
</protein>
<keyword evidence="4" id="KW-0456">Lyase</keyword>
<evidence type="ECO:0000256" key="3">
    <source>
        <dbReference type="ARBA" id="ARBA00022833"/>
    </source>
</evidence>
<dbReference type="PANTHER" id="PTHR33337:SF40">
    <property type="entry name" value="CENP-V_GFA DOMAIN-CONTAINING PROTEIN-RELATED"/>
    <property type="match status" value="1"/>
</dbReference>
<keyword evidence="8" id="KW-1185">Reference proteome</keyword>
<dbReference type="EMBL" id="JAULSR010000001">
    <property type="protein sequence ID" value="KAK0636539.1"/>
    <property type="molecule type" value="Genomic_DNA"/>
</dbReference>
<dbReference type="Gene3D" id="3.90.1590.10">
    <property type="entry name" value="glutathione-dependent formaldehyde- activating enzyme (gfa)"/>
    <property type="match status" value="1"/>
</dbReference>
<dbReference type="AlphaFoldDB" id="A0AA39XM27"/>
<dbReference type="PROSITE" id="PS51891">
    <property type="entry name" value="CENP_V_GFA"/>
    <property type="match status" value="1"/>
</dbReference>
<sequence length="219" mass="23653">MSPQVLFYTVETVHDKNQKDRQTIMTSTLTFPTPKTITGGCLCGGLRYLVEFPIDHDFRAGSETCQCTQCRKQTGGLFLVSHRVSTAAFRFTGSHATLRQFNATPNVDRAFCSDCGSLIYWRPKDKSYLCFTVGTVDPLYLIGEGHPEGVASTARGSGAAGGDKASQPETESVPEGGYGMALANGCGRHYWCKNEIKGVTDGIPLLGMGGRGTRCLGDY</sequence>
<evidence type="ECO:0000256" key="5">
    <source>
        <dbReference type="SAM" id="MobiDB-lite"/>
    </source>
</evidence>
<evidence type="ECO:0000256" key="2">
    <source>
        <dbReference type="ARBA" id="ARBA00022723"/>
    </source>
</evidence>
<evidence type="ECO:0000313" key="7">
    <source>
        <dbReference type="EMBL" id="KAK0636539.1"/>
    </source>
</evidence>
<organism evidence="7 8">
    <name type="scientific">Bombardia bombarda</name>
    <dbReference type="NCBI Taxonomy" id="252184"/>
    <lineage>
        <taxon>Eukaryota</taxon>
        <taxon>Fungi</taxon>
        <taxon>Dikarya</taxon>
        <taxon>Ascomycota</taxon>
        <taxon>Pezizomycotina</taxon>
        <taxon>Sordariomycetes</taxon>
        <taxon>Sordariomycetidae</taxon>
        <taxon>Sordariales</taxon>
        <taxon>Lasiosphaeriaceae</taxon>
        <taxon>Bombardia</taxon>
    </lineage>
</organism>
<feature type="region of interest" description="Disordered" evidence="5">
    <location>
        <begin position="152"/>
        <end position="175"/>
    </location>
</feature>
<dbReference type="GO" id="GO:0016846">
    <property type="term" value="F:carbon-sulfur lyase activity"/>
    <property type="evidence" value="ECO:0007669"/>
    <property type="project" value="InterPro"/>
</dbReference>
<comment type="caution">
    <text evidence="7">The sequence shown here is derived from an EMBL/GenBank/DDBJ whole genome shotgun (WGS) entry which is preliminary data.</text>
</comment>
<proteinExistence type="inferred from homology"/>
<accession>A0AA39XM27</accession>
<evidence type="ECO:0000259" key="6">
    <source>
        <dbReference type="PROSITE" id="PS51891"/>
    </source>
</evidence>
<name>A0AA39XM27_9PEZI</name>
<keyword evidence="2" id="KW-0479">Metal-binding</keyword>
<dbReference type="GO" id="GO:0046872">
    <property type="term" value="F:metal ion binding"/>
    <property type="evidence" value="ECO:0007669"/>
    <property type="project" value="UniProtKB-KW"/>
</dbReference>
<dbReference type="Proteomes" id="UP001174934">
    <property type="component" value="Unassembled WGS sequence"/>
</dbReference>
<dbReference type="SUPFAM" id="SSF51316">
    <property type="entry name" value="Mss4-like"/>
    <property type="match status" value="1"/>
</dbReference>
<evidence type="ECO:0000256" key="1">
    <source>
        <dbReference type="ARBA" id="ARBA00005495"/>
    </source>
</evidence>
<dbReference type="InterPro" id="IPR006913">
    <property type="entry name" value="CENP-V/GFA"/>
</dbReference>
<feature type="domain" description="CENP-V/GFA" evidence="6">
    <location>
        <begin position="37"/>
        <end position="163"/>
    </location>
</feature>
<dbReference type="Pfam" id="PF04828">
    <property type="entry name" value="GFA"/>
    <property type="match status" value="1"/>
</dbReference>
<reference evidence="7" key="1">
    <citation type="submission" date="2023-06" db="EMBL/GenBank/DDBJ databases">
        <title>Genome-scale phylogeny and comparative genomics of the fungal order Sordariales.</title>
        <authorList>
            <consortium name="Lawrence Berkeley National Laboratory"/>
            <person name="Hensen N."/>
            <person name="Bonometti L."/>
            <person name="Westerberg I."/>
            <person name="Brannstrom I.O."/>
            <person name="Guillou S."/>
            <person name="Cros-Aarteil S."/>
            <person name="Calhoun S."/>
            <person name="Haridas S."/>
            <person name="Kuo A."/>
            <person name="Mondo S."/>
            <person name="Pangilinan J."/>
            <person name="Riley R."/>
            <person name="LaButti K."/>
            <person name="Andreopoulos B."/>
            <person name="Lipzen A."/>
            <person name="Chen C."/>
            <person name="Yanf M."/>
            <person name="Daum C."/>
            <person name="Ng V."/>
            <person name="Clum A."/>
            <person name="Steindorff A."/>
            <person name="Ohm R."/>
            <person name="Martin F."/>
            <person name="Silar P."/>
            <person name="Natvig D."/>
            <person name="Lalanne C."/>
            <person name="Gautier V."/>
            <person name="Ament-velasquez S.L."/>
            <person name="Kruys A."/>
            <person name="Hutchinson M.I."/>
            <person name="Powell A.J."/>
            <person name="Barry K."/>
            <person name="Miller A.N."/>
            <person name="Grigoriev I.V."/>
            <person name="Debuchy R."/>
            <person name="Gladieux P."/>
            <person name="Thoren M.H."/>
            <person name="Johannesson H."/>
        </authorList>
    </citation>
    <scope>NUCLEOTIDE SEQUENCE</scope>
    <source>
        <strain evidence="7">SMH3391-2</strain>
    </source>
</reference>
<evidence type="ECO:0000313" key="8">
    <source>
        <dbReference type="Proteomes" id="UP001174934"/>
    </source>
</evidence>
<comment type="similarity">
    <text evidence="1">Belongs to the Gfa family.</text>
</comment>
<evidence type="ECO:0000256" key="4">
    <source>
        <dbReference type="ARBA" id="ARBA00023239"/>
    </source>
</evidence>